<name>A0A6L7IX72_9ACTN</name>
<accession>A0A6L7IX72</accession>
<dbReference type="KEGG" id="egd:GS424_006080"/>
<evidence type="ECO:0000256" key="7">
    <source>
        <dbReference type="ARBA" id="ARBA00039976"/>
    </source>
</evidence>
<dbReference type="CDD" id="cd17574">
    <property type="entry name" value="REC_OmpR"/>
    <property type="match status" value="1"/>
</dbReference>
<evidence type="ECO:0000256" key="6">
    <source>
        <dbReference type="ARBA" id="ARBA00037471"/>
    </source>
</evidence>
<dbReference type="CDD" id="cd00383">
    <property type="entry name" value="trans_reg_C"/>
    <property type="match status" value="1"/>
</dbReference>
<dbReference type="Proteomes" id="UP000478463">
    <property type="component" value="Chromosome"/>
</dbReference>
<dbReference type="GO" id="GO:0000976">
    <property type="term" value="F:transcription cis-regulatory region binding"/>
    <property type="evidence" value="ECO:0007669"/>
    <property type="project" value="TreeGrafter"/>
</dbReference>
<evidence type="ECO:0000256" key="5">
    <source>
        <dbReference type="ARBA" id="ARBA00023159"/>
    </source>
</evidence>
<dbReference type="SUPFAM" id="SSF46894">
    <property type="entry name" value="C-terminal effector domain of the bipartite response regulators"/>
    <property type="match status" value="1"/>
</dbReference>
<keyword evidence="3" id="KW-0843">Virulence</keyword>
<comment type="subcellular location">
    <subcellularLocation>
        <location evidence="1">Cytoplasm</location>
    </subcellularLocation>
</comment>
<evidence type="ECO:0000256" key="2">
    <source>
        <dbReference type="ARBA" id="ARBA00022490"/>
    </source>
</evidence>
<keyword evidence="2" id="KW-0963">Cytoplasm</keyword>
<reference evidence="8 9" key="1">
    <citation type="submission" date="2020-10" db="EMBL/GenBank/DDBJ databases">
        <title>Eggerthella sp. nov., isolated from human feces.</title>
        <authorList>
            <person name="Yajun G."/>
        </authorList>
    </citation>
    <scope>NUCLEOTIDE SEQUENCE [LARGE SCALE GENOMIC DNA]</scope>
    <source>
        <strain evidence="8 9">HF-1101</strain>
    </source>
</reference>
<organism evidence="8 9">
    <name type="scientific">Eggerthella guodeyinii</name>
    <dbReference type="NCBI Taxonomy" id="2690837"/>
    <lineage>
        <taxon>Bacteria</taxon>
        <taxon>Bacillati</taxon>
        <taxon>Actinomycetota</taxon>
        <taxon>Coriobacteriia</taxon>
        <taxon>Eggerthellales</taxon>
        <taxon>Eggerthellaceae</taxon>
        <taxon>Eggerthella</taxon>
    </lineage>
</organism>
<keyword evidence="5" id="KW-0010">Activator</keyword>
<evidence type="ECO:0000256" key="4">
    <source>
        <dbReference type="ARBA" id="ARBA00023125"/>
    </source>
</evidence>
<dbReference type="RefSeq" id="WP_160943182.1">
    <property type="nucleotide sequence ID" value="NZ_CP063310.1"/>
</dbReference>
<dbReference type="InterPro" id="IPR016032">
    <property type="entry name" value="Sig_transdc_resp-reg_C-effctor"/>
</dbReference>
<dbReference type="Gene3D" id="3.40.50.2300">
    <property type="match status" value="1"/>
</dbReference>
<evidence type="ECO:0000256" key="3">
    <source>
        <dbReference type="ARBA" id="ARBA00023026"/>
    </source>
</evidence>
<proteinExistence type="predicted"/>
<dbReference type="SMART" id="SM00448">
    <property type="entry name" value="REC"/>
    <property type="match status" value="1"/>
</dbReference>
<dbReference type="GO" id="GO:0005829">
    <property type="term" value="C:cytosol"/>
    <property type="evidence" value="ECO:0007669"/>
    <property type="project" value="TreeGrafter"/>
</dbReference>
<dbReference type="Gene3D" id="1.10.10.10">
    <property type="entry name" value="Winged helix-like DNA-binding domain superfamily/Winged helix DNA-binding domain"/>
    <property type="match status" value="1"/>
</dbReference>
<protein>
    <recommendedName>
        <fullName evidence="7">Heme response regulator HssR</fullName>
    </recommendedName>
</protein>
<keyword evidence="4" id="KW-0238">DNA-binding</keyword>
<sequence length="225" mass="25579">MVRMLVVEDDVDTNAYFCAVLRAEGYEADAVFDGEAALAALDACRYDVLVVDVMMPRMDGYELTDTLRTCGYDLPILMVTAREDPRDIRRGFLVGTDDYLVKPVDPEEMVLRCKALMRRARIVSDRRIVMGDVVCDYDALSVTRAGQPPVTLPPKEFYLLYKLLAYPGQVFTRLQLMDEVWGLDSDSDFATVNVHVNRLRTRFDGWPEFQIQTVRGIGYRAVRSA</sequence>
<evidence type="ECO:0000256" key="1">
    <source>
        <dbReference type="ARBA" id="ARBA00004496"/>
    </source>
</evidence>
<dbReference type="Pfam" id="PF00072">
    <property type="entry name" value="Response_reg"/>
    <property type="match status" value="1"/>
</dbReference>
<dbReference type="InterPro" id="IPR001789">
    <property type="entry name" value="Sig_transdc_resp-reg_receiver"/>
</dbReference>
<dbReference type="InterPro" id="IPR011006">
    <property type="entry name" value="CheY-like_superfamily"/>
</dbReference>
<gene>
    <name evidence="8" type="ORF">GS424_006080</name>
</gene>
<comment type="function">
    <text evidence="6">Member of the two-component regulatory system HssS/HssR involved in intracellular heme homeostasis and tempering of staphylococcal virulence. Phosphorylated HssR binds to a direct repeat sequence within hrtAB promoter and activates the expression of hrtAB, an efflux pump, in response to extracellular heme, hemin, hemoglobin or blood.</text>
</comment>
<evidence type="ECO:0000313" key="8">
    <source>
        <dbReference type="EMBL" id="QOS69410.1"/>
    </source>
</evidence>
<dbReference type="InterPro" id="IPR039420">
    <property type="entry name" value="WalR-like"/>
</dbReference>
<dbReference type="InterPro" id="IPR001867">
    <property type="entry name" value="OmpR/PhoB-type_DNA-bd"/>
</dbReference>
<dbReference type="PROSITE" id="PS51755">
    <property type="entry name" value="OMPR_PHOB"/>
    <property type="match status" value="1"/>
</dbReference>
<dbReference type="EMBL" id="CP063310">
    <property type="protein sequence ID" value="QOS69410.1"/>
    <property type="molecule type" value="Genomic_DNA"/>
</dbReference>
<dbReference type="GO" id="GO:0032993">
    <property type="term" value="C:protein-DNA complex"/>
    <property type="evidence" value="ECO:0007669"/>
    <property type="project" value="TreeGrafter"/>
</dbReference>
<dbReference type="GO" id="GO:0006355">
    <property type="term" value="P:regulation of DNA-templated transcription"/>
    <property type="evidence" value="ECO:0007669"/>
    <property type="project" value="InterPro"/>
</dbReference>
<dbReference type="PANTHER" id="PTHR48111:SF49">
    <property type="entry name" value="HEME RESPONSE REGULATOR HSSR"/>
    <property type="match status" value="1"/>
</dbReference>
<evidence type="ECO:0000313" key="9">
    <source>
        <dbReference type="Proteomes" id="UP000478463"/>
    </source>
</evidence>
<dbReference type="InterPro" id="IPR036388">
    <property type="entry name" value="WH-like_DNA-bd_sf"/>
</dbReference>
<dbReference type="PANTHER" id="PTHR48111">
    <property type="entry name" value="REGULATOR OF RPOS"/>
    <property type="match status" value="1"/>
</dbReference>
<dbReference type="SMART" id="SM00862">
    <property type="entry name" value="Trans_reg_C"/>
    <property type="match status" value="1"/>
</dbReference>
<dbReference type="Pfam" id="PF00486">
    <property type="entry name" value="Trans_reg_C"/>
    <property type="match status" value="1"/>
</dbReference>
<dbReference type="PROSITE" id="PS50110">
    <property type="entry name" value="RESPONSE_REGULATORY"/>
    <property type="match status" value="1"/>
</dbReference>
<dbReference type="AlphaFoldDB" id="A0A6L7IX72"/>
<dbReference type="SUPFAM" id="SSF52172">
    <property type="entry name" value="CheY-like"/>
    <property type="match status" value="1"/>
</dbReference>
<dbReference type="GO" id="GO:0000156">
    <property type="term" value="F:phosphorelay response regulator activity"/>
    <property type="evidence" value="ECO:0007669"/>
    <property type="project" value="TreeGrafter"/>
</dbReference>